<reference evidence="1" key="1">
    <citation type="journal article" date="2014" name="Nat. Commun.">
        <title>The tobacco genome sequence and its comparison with those of tomato and potato.</title>
        <authorList>
            <person name="Sierro N."/>
            <person name="Battey J.N."/>
            <person name="Ouadi S."/>
            <person name="Bakaher N."/>
            <person name="Bovet L."/>
            <person name="Willig A."/>
            <person name="Goepfert S."/>
            <person name="Peitsch M.C."/>
            <person name="Ivanov N.V."/>
        </authorList>
    </citation>
    <scope>NUCLEOTIDE SEQUENCE [LARGE SCALE GENOMIC DNA]</scope>
</reference>
<accession>A0AC58TL57</accession>
<dbReference type="Proteomes" id="UP000790787">
    <property type="component" value="Chromosome 21"/>
</dbReference>
<keyword evidence="1" id="KW-1185">Reference proteome</keyword>
<proteinExistence type="predicted"/>
<sequence length="426" mass="49206">MEVPPLHPGPASLELLLLQAEHKSSYIWEGQLLAQTLRSRRVDDMWDFLKTHQLHPSIVRCLQDTGFYRIIEIGRLQLDWSLIKALIERWRPETHTLHLPIGEATITLQDVEVLYGLPVDGLPVALPHAMRDYTGSQYLETLQRLTGFRPEDEGVLFQPPIPPIAQDAPPPPSLPLARRWVDRRGYGRKYEARHNLPYCRDLLDLLEDAQFIWRPYNDELIASLPDYCSTGQLIWSSSVSLMCLDIVEHHATERVLRQFGRPQLIPPSPAWLMTHYQQDDRSRVDQAYEAWLELQIETWDQRCDLIPPPPPPDLMDGEHAYMGWYRNITQLFVGNPIHRDGGRFIPYAGRHEALVIGLHLFHQLGLQMQQYTGEGVTAFHDYGRRVTDLAARTLQRTRDDERLGHEADYMAPEQYHRGPAVQPARG</sequence>
<name>A0AC58TL57_TOBAC</name>
<evidence type="ECO:0000313" key="2">
    <source>
        <dbReference type="RefSeq" id="XP_075097962.1"/>
    </source>
</evidence>
<dbReference type="RefSeq" id="XP_075097962.1">
    <property type="nucleotide sequence ID" value="XM_075241861.1"/>
</dbReference>
<gene>
    <name evidence="2" type="primary">LOC142175276</name>
</gene>
<organism evidence="1 2">
    <name type="scientific">Nicotiana tabacum</name>
    <name type="common">Common tobacco</name>
    <dbReference type="NCBI Taxonomy" id="4097"/>
    <lineage>
        <taxon>Eukaryota</taxon>
        <taxon>Viridiplantae</taxon>
        <taxon>Streptophyta</taxon>
        <taxon>Embryophyta</taxon>
        <taxon>Tracheophyta</taxon>
        <taxon>Spermatophyta</taxon>
        <taxon>Magnoliopsida</taxon>
        <taxon>eudicotyledons</taxon>
        <taxon>Gunneridae</taxon>
        <taxon>Pentapetalae</taxon>
        <taxon>asterids</taxon>
        <taxon>lamiids</taxon>
        <taxon>Solanales</taxon>
        <taxon>Solanaceae</taxon>
        <taxon>Nicotianoideae</taxon>
        <taxon>Nicotianeae</taxon>
        <taxon>Nicotiana</taxon>
    </lineage>
</organism>
<evidence type="ECO:0000313" key="1">
    <source>
        <dbReference type="Proteomes" id="UP000790787"/>
    </source>
</evidence>
<reference evidence="2" key="2">
    <citation type="submission" date="2025-08" db="UniProtKB">
        <authorList>
            <consortium name="RefSeq"/>
        </authorList>
    </citation>
    <scope>IDENTIFICATION</scope>
    <source>
        <tissue evidence="2">Leaf</tissue>
    </source>
</reference>
<protein>
    <submittedName>
        <fullName evidence="2">Serine/threonine-protein phosphatase 7 long form homolog</fullName>
    </submittedName>
</protein>